<dbReference type="GO" id="GO:0042802">
    <property type="term" value="F:identical protein binding"/>
    <property type="evidence" value="ECO:0007669"/>
    <property type="project" value="TreeGrafter"/>
</dbReference>
<dbReference type="InterPro" id="IPR032834">
    <property type="entry name" value="NatK-like_C"/>
</dbReference>
<dbReference type="PANTHER" id="PTHR40448">
    <property type="entry name" value="TWO-COMPONENT SENSOR HISTIDINE KINASE"/>
    <property type="match status" value="1"/>
</dbReference>
<dbReference type="PANTHER" id="PTHR40448:SF1">
    <property type="entry name" value="TWO-COMPONENT SENSOR HISTIDINE KINASE"/>
    <property type="match status" value="1"/>
</dbReference>
<protein>
    <recommendedName>
        <fullName evidence="2">Sensor histidine kinase NatK-like C-terminal domain-containing protein</fullName>
    </recommendedName>
</protein>
<dbReference type="CDD" id="cd16935">
    <property type="entry name" value="HATPase_AgrC-ComD-like"/>
    <property type="match status" value="1"/>
</dbReference>
<proteinExistence type="predicted"/>
<keyword evidence="1" id="KW-0812">Transmembrane</keyword>
<keyword evidence="1" id="KW-0472">Membrane</keyword>
<feature type="transmembrane region" description="Helical" evidence="1">
    <location>
        <begin position="216"/>
        <end position="233"/>
    </location>
</feature>
<dbReference type="eggNOG" id="COG0642">
    <property type="taxonomic scope" value="Bacteria"/>
</dbReference>
<feature type="transmembrane region" description="Helical" evidence="1">
    <location>
        <begin position="96"/>
        <end position="123"/>
    </location>
</feature>
<accession>A6NZ44</accession>
<gene>
    <name evidence="3" type="ORF">BACCAP_03495</name>
</gene>
<feature type="transmembrane region" description="Helical" evidence="1">
    <location>
        <begin position="39"/>
        <end position="60"/>
    </location>
</feature>
<reference evidence="3 4" key="2">
    <citation type="submission" date="2007-06" db="EMBL/GenBank/DDBJ databases">
        <title>Draft genome sequence of Pseudoflavonifractor capillosus ATCC 29799.</title>
        <authorList>
            <person name="Sudarsanam P."/>
            <person name="Ley R."/>
            <person name="Guruge J."/>
            <person name="Turnbaugh P.J."/>
            <person name="Mahowald M."/>
            <person name="Liep D."/>
            <person name="Gordon J."/>
        </authorList>
    </citation>
    <scope>NUCLEOTIDE SEQUENCE [LARGE SCALE GENOMIC DNA]</scope>
    <source>
        <strain evidence="3 4">ATCC 29799</strain>
    </source>
</reference>
<evidence type="ECO:0000256" key="1">
    <source>
        <dbReference type="SAM" id="Phobius"/>
    </source>
</evidence>
<dbReference type="Proteomes" id="UP000003639">
    <property type="component" value="Unassembled WGS sequence"/>
</dbReference>
<feature type="domain" description="Sensor histidine kinase NatK-like C-terminal" evidence="2">
    <location>
        <begin position="350"/>
        <end position="451"/>
    </location>
</feature>
<dbReference type="EMBL" id="AAXG02000032">
    <property type="protein sequence ID" value="EDM98693.1"/>
    <property type="molecule type" value="Genomic_DNA"/>
</dbReference>
<dbReference type="InterPro" id="IPR036890">
    <property type="entry name" value="HATPase_C_sf"/>
</dbReference>
<feature type="transmembrane region" description="Helical" evidence="1">
    <location>
        <begin position="6"/>
        <end position="27"/>
    </location>
</feature>
<dbReference type="SUPFAM" id="SSF55874">
    <property type="entry name" value="ATPase domain of HSP90 chaperone/DNA topoisomerase II/histidine kinase"/>
    <property type="match status" value="1"/>
</dbReference>
<name>A6NZ44_9FIRM</name>
<dbReference type="Pfam" id="PF14501">
    <property type="entry name" value="HATPase_c_5"/>
    <property type="match status" value="1"/>
</dbReference>
<keyword evidence="1" id="KW-1133">Transmembrane helix</keyword>
<evidence type="ECO:0000313" key="3">
    <source>
        <dbReference type="EMBL" id="EDM98693.1"/>
    </source>
</evidence>
<feature type="transmembrane region" description="Helical" evidence="1">
    <location>
        <begin position="135"/>
        <end position="161"/>
    </location>
</feature>
<dbReference type="STRING" id="411467.BACCAP_03495"/>
<dbReference type="AlphaFoldDB" id="A6NZ44"/>
<sequence length="456" mass="52108">MKMDEVLLIYRNIILEFLFELYVFYVLTTWKPNRAPRFGLKAVGGLCAVLAVALGSAWVYQLCGNTVLGRSGVYLFLFAVTIAHMKLCFAESFSAILFCCSVAYAAQNLCYKLYLLVWCGWLVEVSDSWGMRFNLYYRLTYYLIFAIAVAAVYVFFIRRVVWHVDSWQLDKQLLAISLLILVITAILCSVEDIYFARLSVGRENQFDMVEYFVLRQSGNLISVMCCMIVLLLASRTVEQRELKQEVAYLQHAVRQSQRQYEISRDTIELINVKCHDIRYRLSSLAAQGGQVPPGAMEDIRKSVAIYDAKIETGNRLLDVLLTEKSLYCEQNGITLSCMADGEKLSFLEDSDLYCLFGNVVDNALEAVKQLEERERRVINLVVKARGGMLIIQEENYYAGDLTFRDGLPVTTKADKDYHGFGMQSIRMIVRKYEGELNTYTSDGVFHLNILFTTGDF</sequence>
<comment type="caution">
    <text evidence="3">The sequence shown here is derived from an EMBL/GenBank/DDBJ whole genome shotgun (WGS) entry which is preliminary data.</text>
</comment>
<feature type="transmembrane region" description="Helical" evidence="1">
    <location>
        <begin position="173"/>
        <end position="196"/>
    </location>
</feature>
<keyword evidence="4" id="KW-1185">Reference proteome</keyword>
<dbReference type="Gene3D" id="3.30.565.10">
    <property type="entry name" value="Histidine kinase-like ATPase, C-terminal domain"/>
    <property type="match status" value="1"/>
</dbReference>
<evidence type="ECO:0000259" key="2">
    <source>
        <dbReference type="Pfam" id="PF14501"/>
    </source>
</evidence>
<organism evidence="3 4">
    <name type="scientific">Pseudoflavonifractor capillosus ATCC 29799</name>
    <dbReference type="NCBI Taxonomy" id="411467"/>
    <lineage>
        <taxon>Bacteria</taxon>
        <taxon>Bacillati</taxon>
        <taxon>Bacillota</taxon>
        <taxon>Clostridia</taxon>
        <taxon>Eubacteriales</taxon>
        <taxon>Oscillospiraceae</taxon>
        <taxon>Pseudoflavonifractor</taxon>
    </lineage>
</organism>
<feature type="transmembrane region" description="Helical" evidence="1">
    <location>
        <begin position="72"/>
        <end position="89"/>
    </location>
</feature>
<reference evidence="3 4" key="1">
    <citation type="submission" date="2007-04" db="EMBL/GenBank/DDBJ databases">
        <authorList>
            <person name="Fulton L."/>
            <person name="Clifton S."/>
            <person name="Fulton B."/>
            <person name="Xu J."/>
            <person name="Minx P."/>
            <person name="Pepin K.H."/>
            <person name="Johnson M."/>
            <person name="Thiruvilangam P."/>
            <person name="Bhonagiri V."/>
            <person name="Nash W.E."/>
            <person name="Mardis E.R."/>
            <person name="Wilson R.K."/>
        </authorList>
    </citation>
    <scope>NUCLEOTIDE SEQUENCE [LARGE SCALE GENOMIC DNA]</scope>
    <source>
        <strain evidence="3 4">ATCC 29799</strain>
    </source>
</reference>
<evidence type="ECO:0000313" key="4">
    <source>
        <dbReference type="Proteomes" id="UP000003639"/>
    </source>
</evidence>